<evidence type="ECO:0000313" key="2">
    <source>
        <dbReference type="EMBL" id="MCI0756801.1"/>
    </source>
</evidence>
<dbReference type="InterPro" id="IPR036249">
    <property type="entry name" value="Thioredoxin-like_sf"/>
</dbReference>
<proteinExistence type="predicted"/>
<dbReference type="EMBL" id="JALBUU010000125">
    <property type="protein sequence ID" value="MCI0756801.1"/>
    <property type="molecule type" value="Genomic_DNA"/>
</dbReference>
<feature type="compositionally biased region" description="Low complexity" evidence="1">
    <location>
        <begin position="16"/>
        <end position="27"/>
    </location>
</feature>
<feature type="region of interest" description="Disordered" evidence="1">
    <location>
        <begin position="1"/>
        <end position="30"/>
    </location>
</feature>
<dbReference type="SUPFAM" id="SSF52833">
    <property type="entry name" value="Thioredoxin-like"/>
    <property type="match status" value="1"/>
</dbReference>
<reference evidence="2 3" key="1">
    <citation type="submission" date="2022-03" db="EMBL/GenBank/DDBJ databases">
        <title>Complete genome analysis of Roseomonas KG 17.1 : a prolific producer of plant growth promoters.</title>
        <authorList>
            <person name="Saadouli I."/>
            <person name="Najjari A."/>
            <person name="Mosbah A."/>
            <person name="Ouzari H.I."/>
        </authorList>
    </citation>
    <scope>NUCLEOTIDE SEQUENCE [LARGE SCALE GENOMIC DNA]</scope>
    <source>
        <strain evidence="2 3">KG17-1</strain>
    </source>
</reference>
<organism evidence="2 3">
    <name type="scientific">Teichococcus vastitatis</name>
    <dbReference type="NCBI Taxonomy" id="2307076"/>
    <lineage>
        <taxon>Bacteria</taxon>
        <taxon>Pseudomonadati</taxon>
        <taxon>Pseudomonadota</taxon>
        <taxon>Alphaproteobacteria</taxon>
        <taxon>Acetobacterales</taxon>
        <taxon>Roseomonadaceae</taxon>
        <taxon>Roseomonas</taxon>
    </lineage>
</organism>
<evidence type="ECO:0000313" key="3">
    <source>
        <dbReference type="Proteomes" id="UP001201985"/>
    </source>
</evidence>
<gene>
    <name evidence="2" type="ORF">MON41_24510</name>
</gene>
<dbReference type="RefSeq" id="WP_238384014.1">
    <property type="nucleotide sequence ID" value="NZ_JALBUU010000125.1"/>
</dbReference>
<comment type="caution">
    <text evidence="2">The sequence shown here is derived from an EMBL/GenBank/DDBJ whole genome shotgun (WGS) entry which is preliminary data.</text>
</comment>
<protein>
    <submittedName>
        <fullName evidence="2">(2Fe-2S) ferredoxin domain-containing protein</fullName>
    </submittedName>
</protein>
<sequence>MREQAAASQKDAIFVTETTPTPAASEPGDPPPYFRAHLFVCCNRRAEGHRRGSCAARGSEKLKDYMKARAKELGIGGVRVNQAGCLDRCEFGPAIVIYPEGVWYHAETREDIDEILQAHLVEGGRAWRLMLTERDVVPKG</sequence>
<dbReference type="Gene3D" id="3.40.30.10">
    <property type="entry name" value="Glutaredoxin"/>
    <property type="match status" value="1"/>
</dbReference>
<keyword evidence="3" id="KW-1185">Reference proteome</keyword>
<dbReference type="Proteomes" id="UP001201985">
    <property type="component" value="Unassembled WGS sequence"/>
</dbReference>
<evidence type="ECO:0000256" key="1">
    <source>
        <dbReference type="SAM" id="MobiDB-lite"/>
    </source>
</evidence>
<dbReference type="CDD" id="cd02980">
    <property type="entry name" value="TRX_Fd_family"/>
    <property type="match status" value="1"/>
</dbReference>
<accession>A0ABS9WBX4</accession>
<name>A0ABS9WBX4_9PROT</name>